<organism evidence="1">
    <name type="scientific">metagenome</name>
    <dbReference type="NCBI Taxonomy" id="256318"/>
    <lineage>
        <taxon>unclassified sequences</taxon>
        <taxon>metagenomes</taxon>
    </lineage>
</organism>
<sequence>MQTPKLDTLPEIRKEIEGLYFLVKSQVMIPMRAKELVGILKVLASIMTTEKELDIQAELEVIREQIKQMKGVGE</sequence>
<evidence type="ECO:0000313" key="1">
    <source>
        <dbReference type="EMBL" id="SUS08215.1"/>
    </source>
</evidence>
<dbReference type="EMBL" id="UIDG01000557">
    <property type="protein sequence ID" value="SUS08215.1"/>
    <property type="molecule type" value="Genomic_DNA"/>
</dbReference>
<proteinExistence type="predicted"/>
<reference evidence="1" key="1">
    <citation type="submission" date="2018-07" db="EMBL/GenBank/DDBJ databases">
        <authorList>
            <person name="Quirk P.G."/>
            <person name="Krulwich T.A."/>
        </authorList>
    </citation>
    <scope>NUCLEOTIDE SEQUENCE</scope>
</reference>
<protein>
    <submittedName>
        <fullName evidence="1">Uncharacterized protein</fullName>
    </submittedName>
</protein>
<dbReference type="AlphaFoldDB" id="A0A380TIG9"/>
<name>A0A380TIG9_9ZZZZ</name>
<gene>
    <name evidence="1" type="ORF">DF3PB_600019</name>
</gene>
<accession>A0A380TIG9</accession>